<reference evidence="5 6" key="1">
    <citation type="submission" date="2020-04" db="EMBL/GenBank/DDBJ databases">
        <title>Plant Genome Project.</title>
        <authorList>
            <person name="Zhang R.-G."/>
        </authorList>
    </citation>
    <scope>NUCLEOTIDE SEQUENCE [LARGE SCALE GENOMIC DNA]</scope>
    <source>
        <strain evidence="5">YNK0</strain>
        <tissue evidence="5">Leaf</tissue>
    </source>
</reference>
<keyword evidence="3" id="KW-0378">Hydrolase</keyword>
<dbReference type="Proteomes" id="UP000655225">
    <property type="component" value="Unassembled WGS sequence"/>
</dbReference>
<keyword evidence="2" id="KW-0732">Signal</keyword>
<dbReference type="PANTHER" id="PTHR22835">
    <property type="entry name" value="ZINC FINGER FYVE DOMAIN CONTAINING PROTEIN"/>
    <property type="match status" value="1"/>
</dbReference>
<dbReference type="Pfam" id="PF00657">
    <property type="entry name" value="Lipase_GDSL"/>
    <property type="match status" value="1"/>
</dbReference>
<comment type="caution">
    <text evidence="5">The sequence shown here is derived from an EMBL/GenBank/DDBJ whole genome shotgun (WGS) entry which is preliminary data.</text>
</comment>
<dbReference type="AlphaFoldDB" id="A0A834ZRD6"/>
<dbReference type="SUPFAM" id="SSF52266">
    <property type="entry name" value="SGNH hydrolase"/>
    <property type="match status" value="1"/>
</dbReference>
<accession>A0A834ZRD6</accession>
<dbReference type="PANTHER" id="PTHR22835:SF683">
    <property type="entry name" value="OS05G0506800 PROTEIN"/>
    <property type="match status" value="1"/>
</dbReference>
<dbReference type="InterPro" id="IPR001087">
    <property type="entry name" value="GDSL"/>
</dbReference>
<evidence type="ECO:0000256" key="2">
    <source>
        <dbReference type="ARBA" id="ARBA00022729"/>
    </source>
</evidence>
<dbReference type="OMA" id="MQIYKSP"/>
<dbReference type="GO" id="GO:0016788">
    <property type="term" value="F:hydrolase activity, acting on ester bonds"/>
    <property type="evidence" value="ECO:0007669"/>
    <property type="project" value="InterPro"/>
</dbReference>
<dbReference type="CDD" id="cd01837">
    <property type="entry name" value="SGNH_plant_lipase_like"/>
    <property type="match status" value="1"/>
</dbReference>
<evidence type="ECO:0000256" key="1">
    <source>
        <dbReference type="ARBA" id="ARBA00008668"/>
    </source>
</evidence>
<organism evidence="5 6">
    <name type="scientific">Tetracentron sinense</name>
    <name type="common">Spur-leaf</name>
    <dbReference type="NCBI Taxonomy" id="13715"/>
    <lineage>
        <taxon>Eukaryota</taxon>
        <taxon>Viridiplantae</taxon>
        <taxon>Streptophyta</taxon>
        <taxon>Embryophyta</taxon>
        <taxon>Tracheophyta</taxon>
        <taxon>Spermatophyta</taxon>
        <taxon>Magnoliopsida</taxon>
        <taxon>Trochodendrales</taxon>
        <taxon>Trochodendraceae</taxon>
        <taxon>Tetracentron</taxon>
    </lineage>
</organism>
<evidence type="ECO:0000313" key="5">
    <source>
        <dbReference type="EMBL" id="KAF8411027.1"/>
    </source>
</evidence>
<proteinExistence type="inferred from homology"/>
<dbReference type="InterPro" id="IPR035669">
    <property type="entry name" value="SGNH_plant_lipase-like"/>
</dbReference>
<sequence length="374" mass="41413">MVLGCYTSIFSFGDSLTDTGNVLHGHASKAANFRRLPYGETYFRRPTGRCSDGRLIIDFIAQSLGLPLVPPYLERSSGQNPRKGVNFAVVGATAVNASFYEERGIYNDFTNYSLGIQVGWFKELLPSLCNTSSSNSHNSVLYGRLDCHEFLRSSLILLGEIGSNDYNHPFLERRSIEEIRSFVPLVIHTISSAIKTLIGHGAVTLIIPGTLPLGCVGAFLAVLESPNKEDYDPQTGCLKWLNKFAEYHNSKLQIELDRIRELHPHVTIIYADYYNAAMPLYRSPDLFGFSKGALISCCGGGGRYNFNPSLKCGFEGANVCDDPSLYVNWDGLHPTEAAYKWIATALLQGPYTIPHIHTSCLSIVVNTTEHSHFE</sequence>
<dbReference type="InterPro" id="IPR036514">
    <property type="entry name" value="SGNH_hydro_sf"/>
</dbReference>
<keyword evidence="4" id="KW-0325">Glycoprotein</keyword>
<dbReference type="EMBL" id="JABCRI010000002">
    <property type="protein sequence ID" value="KAF8411027.1"/>
    <property type="molecule type" value="Genomic_DNA"/>
</dbReference>
<keyword evidence="6" id="KW-1185">Reference proteome</keyword>
<evidence type="ECO:0000256" key="3">
    <source>
        <dbReference type="ARBA" id="ARBA00022801"/>
    </source>
</evidence>
<protein>
    <submittedName>
        <fullName evidence="5">Uncharacterized protein</fullName>
    </submittedName>
</protein>
<dbReference type="OrthoDB" id="1600564at2759"/>
<dbReference type="Gene3D" id="3.40.50.1110">
    <property type="entry name" value="SGNH hydrolase"/>
    <property type="match status" value="1"/>
</dbReference>
<evidence type="ECO:0000256" key="4">
    <source>
        <dbReference type="ARBA" id="ARBA00023180"/>
    </source>
</evidence>
<comment type="similarity">
    <text evidence="1">Belongs to the 'GDSL' lipolytic enzyme family.</text>
</comment>
<evidence type="ECO:0000313" key="6">
    <source>
        <dbReference type="Proteomes" id="UP000655225"/>
    </source>
</evidence>
<name>A0A834ZRD6_TETSI</name>
<gene>
    <name evidence="5" type="ORF">HHK36_003566</name>
</gene>